<keyword evidence="1 3" id="KW-0732">Signal</keyword>
<organism evidence="4 5">
    <name type="scientific">Microbotryum silenes-dioicae</name>
    <dbReference type="NCBI Taxonomy" id="796604"/>
    <lineage>
        <taxon>Eukaryota</taxon>
        <taxon>Fungi</taxon>
        <taxon>Dikarya</taxon>
        <taxon>Basidiomycota</taxon>
        <taxon>Pucciniomycotina</taxon>
        <taxon>Microbotryomycetes</taxon>
        <taxon>Microbotryales</taxon>
        <taxon>Microbotryaceae</taxon>
        <taxon>Microbotryum</taxon>
    </lineage>
</organism>
<feature type="signal peptide" evidence="3">
    <location>
        <begin position="1"/>
        <end position="17"/>
    </location>
</feature>
<dbReference type="Proteomes" id="UP000249464">
    <property type="component" value="Unassembled WGS sequence"/>
</dbReference>
<gene>
    <name evidence="4" type="primary">BQ5605_C048g12378</name>
    <name evidence="4" type="ORF">BQ5605_C048G12378</name>
</gene>
<evidence type="ECO:0000256" key="3">
    <source>
        <dbReference type="SAM" id="SignalP"/>
    </source>
</evidence>
<dbReference type="PANTHER" id="PTHR31836">
    <property type="match status" value="1"/>
</dbReference>
<keyword evidence="5" id="KW-1185">Reference proteome</keyword>
<evidence type="ECO:0000313" key="4">
    <source>
        <dbReference type="EMBL" id="SGZ30483.1"/>
    </source>
</evidence>
<feature type="region of interest" description="Disordered" evidence="2">
    <location>
        <begin position="216"/>
        <end position="244"/>
    </location>
</feature>
<dbReference type="PANTHER" id="PTHR31836:SF28">
    <property type="entry name" value="SRCR DOMAIN-CONTAINING PROTEIN-RELATED"/>
    <property type="match status" value="1"/>
</dbReference>
<sequence length="402" mass="42857">MLETLSVLLWFGSIALGAPVNNPSGGARSTVATGSETSATAPQARNLDVREVINAATPPTPDGVHNGPATWFTQDNLAGACGKYNLDATPLVALQYLLYGDTNSESQYCGRYVNITNTVNGKNVIAIVADACPSCAGAYALDLSLGAFDLIGDRDADAGMLSISWSFLPKTYKPAFVAPILTEPTSVKTTTKRAVRSDSARSATTSKTGVVTITQKTTTSGSGGNLTTTPVKRSTKKPPSATSPWVDARIRKNGITAFRATRCGTNKGSIVSWFSTKSTTDSTNGNSWCGFPYDDTTPGFAISLKTMLANFGNNYEKAAKAFCGMEAEITSKSGKKIKMVLVDAFDDRWVRTPNSIDMITNSFAKFNGARTTNKNVVQMDASWVFTGRRNLRYQFKGVGSGR</sequence>
<accession>A0A2X0PND1</accession>
<evidence type="ECO:0000313" key="5">
    <source>
        <dbReference type="Proteomes" id="UP000249464"/>
    </source>
</evidence>
<proteinExistence type="predicted"/>
<dbReference type="CDD" id="cd22191">
    <property type="entry name" value="DPBB_RlpA_EXP_N-like"/>
    <property type="match status" value="1"/>
</dbReference>
<dbReference type="InterPro" id="IPR051477">
    <property type="entry name" value="Expansin_CellWall"/>
</dbReference>
<evidence type="ECO:0000256" key="2">
    <source>
        <dbReference type="SAM" id="MobiDB-lite"/>
    </source>
</evidence>
<feature type="compositionally biased region" description="Low complexity" evidence="2">
    <location>
        <begin position="216"/>
        <end position="229"/>
    </location>
</feature>
<dbReference type="SUPFAM" id="SSF50685">
    <property type="entry name" value="Barwin-like endoglucanases"/>
    <property type="match status" value="1"/>
</dbReference>
<protein>
    <submittedName>
        <fullName evidence="4">BQ5605_C048g12378 protein</fullName>
    </submittedName>
</protein>
<dbReference type="Gene3D" id="2.40.40.10">
    <property type="entry name" value="RlpA-like domain"/>
    <property type="match status" value="1"/>
</dbReference>
<dbReference type="EMBL" id="FQNC01000110">
    <property type="protein sequence ID" value="SGZ30483.1"/>
    <property type="molecule type" value="Genomic_DNA"/>
</dbReference>
<evidence type="ECO:0000256" key="1">
    <source>
        <dbReference type="ARBA" id="ARBA00022729"/>
    </source>
</evidence>
<reference evidence="4 5" key="1">
    <citation type="submission" date="2016-11" db="EMBL/GenBank/DDBJ databases">
        <authorList>
            <person name="Jaros S."/>
            <person name="Januszkiewicz K."/>
            <person name="Wedrychowicz H."/>
        </authorList>
    </citation>
    <scope>NUCLEOTIDE SEQUENCE [LARGE SCALE GENOMIC DNA]</scope>
</reference>
<dbReference type="AlphaFoldDB" id="A0A2X0PND1"/>
<name>A0A2X0PND1_9BASI</name>
<feature type="chain" id="PRO_5016017174" evidence="3">
    <location>
        <begin position="18"/>
        <end position="402"/>
    </location>
</feature>
<dbReference type="InterPro" id="IPR036908">
    <property type="entry name" value="RlpA-like_sf"/>
</dbReference>